<dbReference type="RefSeq" id="WP_101754580.1">
    <property type="nucleotide sequence ID" value="NZ_CP025431.1"/>
</dbReference>
<sequence>MTPETTIRAAEQPGPANMAIAPRARRAPVDFIVLGAMRAGTTTLHGLLSRHPAISMARDKETDYFIAQKNWPRGADWYRQQFDPACALWGEASPNYAKGRDFPGVPERVARHAPEARLIYLVRDPLRRAVSQYGHSWTMGLLETPPGDLPDSHEYLSLIDASCYARQLDLWRAHFDAGQILIVDFDALIADPQGQIDRVLAHIGAAPLQIDELERQNGGGELSRVPRGVLKLAHGPLRPVLTGLFGHRSRAAIRGLLARGPERRPPAFPEALLARMRTDLAEDAARFRAMTGMEQAHWSV</sequence>
<dbReference type="SUPFAM" id="SSF52540">
    <property type="entry name" value="P-loop containing nucleoside triphosphate hydrolases"/>
    <property type="match status" value="1"/>
</dbReference>
<protein>
    <submittedName>
        <fullName evidence="4">Sulfotransferase</fullName>
    </submittedName>
</protein>
<proteinExistence type="predicted"/>
<name>A0A2H5F4Y7_9RHOB</name>
<reference evidence="4 5" key="1">
    <citation type="journal article" date="2013" name="Antonie Van Leeuwenhoek">
        <title>Paracoccus zhejiangensis sp. nov., isolated from activated sludge in wastewater-treatment system.</title>
        <authorList>
            <person name="Wu Z.G."/>
            <person name="Zhang D.F."/>
            <person name="Liu Y.L."/>
            <person name="Wang F."/>
            <person name="Jiang X."/>
            <person name="Li C."/>
            <person name="Li S.P."/>
            <person name="Hong Q."/>
            <person name="Li W.J."/>
        </authorList>
    </citation>
    <scope>NUCLEOTIDE SEQUENCE [LARGE SCALE GENOMIC DNA]</scope>
    <source>
        <strain evidence="4 5">J6</strain>
        <plasmid evidence="5">Plasmid ppz01</plasmid>
    </source>
</reference>
<accession>A0A2H5F4Y7</accession>
<evidence type="ECO:0000256" key="2">
    <source>
        <dbReference type="ARBA" id="ARBA00023180"/>
    </source>
</evidence>
<dbReference type="Proteomes" id="UP000234530">
    <property type="component" value="Plasmid pPZ01"/>
</dbReference>
<organism evidence="4 5">
    <name type="scientific">Paracoccus zhejiangensis</name>
    <dbReference type="NCBI Taxonomy" id="1077935"/>
    <lineage>
        <taxon>Bacteria</taxon>
        <taxon>Pseudomonadati</taxon>
        <taxon>Pseudomonadota</taxon>
        <taxon>Alphaproteobacteria</taxon>
        <taxon>Rhodobacterales</taxon>
        <taxon>Paracoccaceae</taxon>
        <taxon>Paracoccus</taxon>
    </lineage>
</organism>
<keyword evidence="2" id="KW-0325">Glycoprotein</keyword>
<dbReference type="InterPro" id="IPR000863">
    <property type="entry name" value="Sulfotransferase_dom"/>
</dbReference>
<dbReference type="InterPro" id="IPR037359">
    <property type="entry name" value="NST/OST"/>
</dbReference>
<dbReference type="OrthoDB" id="981508at2"/>
<keyword evidence="1 4" id="KW-0808">Transferase</keyword>
<dbReference type="Pfam" id="PF00685">
    <property type="entry name" value="Sulfotransfer_1"/>
    <property type="match status" value="1"/>
</dbReference>
<dbReference type="AlphaFoldDB" id="A0A2H5F4Y7"/>
<keyword evidence="4" id="KW-0614">Plasmid</keyword>
<dbReference type="PANTHER" id="PTHR10605:SF56">
    <property type="entry name" value="BIFUNCTIONAL HEPARAN SULFATE N-DEACETYLASE_N-SULFOTRANSFERASE"/>
    <property type="match status" value="1"/>
</dbReference>
<gene>
    <name evidence="4" type="ORF">CX676_20100</name>
</gene>
<evidence type="ECO:0000259" key="3">
    <source>
        <dbReference type="Pfam" id="PF00685"/>
    </source>
</evidence>
<evidence type="ECO:0000313" key="5">
    <source>
        <dbReference type="Proteomes" id="UP000234530"/>
    </source>
</evidence>
<evidence type="ECO:0000313" key="4">
    <source>
        <dbReference type="EMBL" id="AUH66609.1"/>
    </source>
</evidence>
<dbReference type="PANTHER" id="PTHR10605">
    <property type="entry name" value="HEPARAN SULFATE SULFOTRANSFERASE"/>
    <property type="match status" value="1"/>
</dbReference>
<geneLocation type="plasmid" evidence="5">
    <name>ppz01</name>
</geneLocation>
<dbReference type="GO" id="GO:0008146">
    <property type="term" value="F:sulfotransferase activity"/>
    <property type="evidence" value="ECO:0007669"/>
    <property type="project" value="InterPro"/>
</dbReference>
<dbReference type="InterPro" id="IPR027417">
    <property type="entry name" value="P-loop_NTPase"/>
</dbReference>
<dbReference type="Gene3D" id="3.40.50.300">
    <property type="entry name" value="P-loop containing nucleotide triphosphate hydrolases"/>
    <property type="match status" value="1"/>
</dbReference>
<keyword evidence="5" id="KW-1185">Reference proteome</keyword>
<dbReference type="KEGG" id="pzh:CX676_20100"/>
<feature type="domain" description="Sulfotransferase" evidence="3">
    <location>
        <begin position="30"/>
        <end position="206"/>
    </location>
</feature>
<dbReference type="EMBL" id="CP025431">
    <property type="protein sequence ID" value="AUH66609.1"/>
    <property type="molecule type" value="Genomic_DNA"/>
</dbReference>
<evidence type="ECO:0000256" key="1">
    <source>
        <dbReference type="ARBA" id="ARBA00022679"/>
    </source>
</evidence>